<proteinExistence type="predicted"/>
<dbReference type="AlphaFoldDB" id="A0AAV7XB46"/>
<dbReference type="Proteomes" id="UP001075354">
    <property type="component" value="Chromosome 11"/>
</dbReference>
<feature type="transmembrane region" description="Helical" evidence="6">
    <location>
        <begin position="320"/>
        <end position="341"/>
    </location>
</feature>
<dbReference type="GO" id="GO:0005385">
    <property type="term" value="F:zinc ion transmembrane transporter activity"/>
    <property type="evidence" value="ECO:0007669"/>
    <property type="project" value="TreeGrafter"/>
</dbReference>
<keyword evidence="2 6" id="KW-0812">Transmembrane</keyword>
<comment type="caution">
    <text evidence="7">The sequence shown here is derived from an EMBL/GenBank/DDBJ whole genome shotgun (WGS) entry which is preliminary data.</text>
</comment>
<evidence type="ECO:0000256" key="1">
    <source>
        <dbReference type="ARBA" id="ARBA00004141"/>
    </source>
</evidence>
<keyword evidence="4 6" id="KW-0472">Membrane</keyword>
<evidence type="ECO:0008006" key="9">
    <source>
        <dbReference type="Google" id="ProtNLM"/>
    </source>
</evidence>
<feature type="compositionally biased region" description="Basic residues" evidence="5">
    <location>
        <begin position="7"/>
        <end position="21"/>
    </location>
</feature>
<keyword evidence="8" id="KW-1185">Reference proteome</keyword>
<dbReference type="PANTHER" id="PTHR11040:SF203">
    <property type="entry name" value="FI18611P1-RELATED"/>
    <property type="match status" value="1"/>
</dbReference>
<dbReference type="InterPro" id="IPR003689">
    <property type="entry name" value="ZIP"/>
</dbReference>
<reference evidence="7" key="1">
    <citation type="submission" date="2022-12" db="EMBL/GenBank/DDBJ databases">
        <title>Chromosome-level genome assembly of the bean flower thrips Megalurothrips usitatus.</title>
        <authorList>
            <person name="Ma L."/>
            <person name="Liu Q."/>
            <person name="Li H."/>
            <person name="Cai W."/>
        </authorList>
    </citation>
    <scope>NUCLEOTIDE SEQUENCE</scope>
    <source>
        <strain evidence="7">Cailab_2022a</strain>
    </source>
</reference>
<feature type="compositionally biased region" description="Polar residues" evidence="5">
    <location>
        <begin position="183"/>
        <end position="193"/>
    </location>
</feature>
<dbReference type="PANTHER" id="PTHR11040">
    <property type="entry name" value="ZINC/IRON TRANSPORTER"/>
    <property type="match status" value="1"/>
</dbReference>
<evidence type="ECO:0000313" key="8">
    <source>
        <dbReference type="Proteomes" id="UP001075354"/>
    </source>
</evidence>
<dbReference type="EMBL" id="JAPTSV010000011">
    <property type="protein sequence ID" value="KAJ1522844.1"/>
    <property type="molecule type" value="Genomic_DNA"/>
</dbReference>
<dbReference type="GO" id="GO:0005886">
    <property type="term" value="C:plasma membrane"/>
    <property type="evidence" value="ECO:0007669"/>
    <property type="project" value="TreeGrafter"/>
</dbReference>
<evidence type="ECO:0000313" key="7">
    <source>
        <dbReference type="EMBL" id="KAJ1522844.1"/>
    </source>
</evidence>
<protein>
    <recommendedName>
        <fullName evidence="9">Zinc transporter ZIP1-like</fullName>
    </recommendedName>
</protein>
<feature type="region of interest" description="Disordered" evidence="5">
    <location>
        <begin position="485"/>
        <end position="520"/>
    </location>
</feature>
<evidence type="ECO:0000256" key="5">
    <source>
        <dbReference type="SAM" id="MobiDB-lite"/>
    </source>
</evidence>
<feature type="region of interest" description="Disordered" evidence="5">
    <location>
        <begin position="177"/>
        <end position="201"/>
    </location>
</feature>
<evidence type="ECO:0000256" key="2">
    <source>
        <dbReference type="ARBA" id="ARBA00022692"/>
    </source>
</evidence>
<gene>
    <name evidence="7" type="ORF">ONE63_001993</name>
</gene>
<comment type="subcellular location">
    <subcellularLocation>
        <location evidence="1">Membrane</location>
        <topology evidence="1">Multi-pass membrane protein</topology>
    </subcellularLocation>
</comment>
<feature type="region of interest" description="Disordered" evidence="5">
    <location>
        <begin position="1"/>
        <end position="27"/>
    </location>
</feature>
<evidence type="ECO:0000256" key="4">
    <source>
        <dbReference type="ARBA" id="ARBA00023136"/>
    </source>
</evidence>
<feature type="transmembrane region" description="Helical" evidence="6">
    <location>
        <begin position="294"/>
        <end position="314"/>
    </location>
</feature>
<organism evidence="7 8">
    <name type="scientific">Megalurothrips usitatus</name>
    <name type="common">bean blossom thrips</name>
    <dbReference type="NCBI Taxonomy" id="439358"/>
    <lineage>
        <taxon>Eukaryota</taxon>
        <taxon>Metazoa</taxon>
        <taxon>Ecdysozoa</taxon>
        <taxon>Arthropoda</taxon>
        <taxon>Hexapoda</taxon>
        <taxon>Insecta</taxon>
        <taxon>Pterygota</taxon>
        <taxon>Neoptera</taxon>
        <taxon>Paraneoptera</taxon>
        <taxon>Thysanoptera</taxon>
        <taxon>Terebrantia</taxon>
        <taxon>Thripoidea</taxon>
        <taxon>Thripidae</taxon>
        <taxon>Megalurothrips</taxon>
    </lineage>
</organism>
<feature type="transmembrane region" description="Helical" evidence="6">
    <location>
        <begin position="43"/>
        <end position="63"/>
    </location>
</feature>
<accession>A0AAV7XB46</accession>
<feature type="compositionally biased region" description="Basic residues" evidence="5">
    <location>
        <begin position="272"/>
        <end position="283"/>
    </location>
</feature>
<name>A0AAV7XB46_9NEOP</name>
<dbReference type="Pfam" id="PF02535">
    <property type="entry name" value="Zip"/>
    <property type="match status" value="1"/>
</dbReference>
<feature type="transmembrane region" description="Helical" evidence="6">
    <location>
        <begin position="418"/>
        <end position="436"/>
    </location>
</feature>
<feature type="transmembrane region" description="Helical" evidence="6">
    <location>
        <begin position="353"/>
        <end position="374"/>
    </location>
</feature>
<feature type="transmembrane region" description="Helical" evidence="6">
    <location>
        <begin position="386"/>
        <end position="406"/>
    </location>
</feature>
<keyword evidence="3 6" id="KW-1133">Transmembrane helix</keyword>
<sequence>MEQHDHAGHHHHDHDHHHHAHNGTDPLRGAATAAFAQQQQDLITAKVVAMVVLGVVSFLIGVLPVKLAKWCRFGEDVLSGRRALVISLLLCFGGGVLLYTTFVHLQPEVRQGFEALREAGKLPQDDMQLSELTFCAGFFLVYIVEELVHLVLDGRSAEDEHDDKDVVAVHRTMSLRRCKDQDGQGQHHSNIGGPNQMIPRAILAPGSPAKQAPLETVTGSLGHAAMAAPQPRALESARKSITASTEGLLHGGSHLGSTASFPAPDAHDAHPHGHHHHHHHHLVKDKVMSKSIRGFLTVLALSFHAVFEGLAVGLESSPGNVWYLFGAIATHKFVIALCVGVELVSSRTRASLILIYVATFAAVSPVGIAAGLLLGAEPGAGEGVAAVVLQGMAAGTLLYVVFFEILQRERTNNQSGVCQLLAIMAGFGVMMALGMACEYPHTSQVFPPPSQIITPPANVNGRSRLPLACVTALFFAYRPIEADDRTERPDRTDSGFPCAERQARERSGASPGSEPFAVAAGPIDLHSSGALASPRDAASRAPSAAGALPLSLTAARALASW</sequence>
<feature type="region of interest" description="Disordered" evidence="5">
    <location>
        <begin position="227"/>
        <end position="283"/>
    </location>
</feature>
<evidence type="ECO:0000256" key="6">
    <source>
        <dbReference type="SAM" id="Phobius"/>
    </source>
</evidence>
<evidence type="ECO:0000256" key="3">
    <source>
        <dbReference type="ARBA" id="ARBA00022989"/>
    </source>
</evidence>
<feature type="transmembrane region" description="Helical" evidence="6">
    <location>
        <begin position="83"/>
        <end position="102"/>
    </location>
</feature>